<comment type="caution">
    <text evidence="8">The sequence shown here is derived from an EMBL/GenBank/DDBJ whole genome shotgun (WGS) entry which is preliminary data.</text>
</comment>
<dbReference type="PANTHER" id="PTHR30250">
    <property type="entry name" value="PST FAMILY PREDICTED COLANIC ACID TRANSPORTER"/>
    <property type="match status" value="1"/>
</dbReference>
<dbReference type="RefSeq" id="WP_323280616.1">
    <property type="nucleotide sequence ID" value="NZ_JAYGGQ010000016.1"/>
</dbReference>
<feature type="transmembrane region" description="Helical" evidence="7">
    <location>
        <begin position="401"/>
        <end position="421"/>
    </location>
</feature>
<keyword evidence="3" id="KW-1003">Cell membrane</keyword>
<keyword evidence="5 7" id="KW-1133">Transmembrane helix</keyword>
<keyword evidence="4 7" id="KW-0812">Transmembrane</keyword>
<evidence type="ECO:0000256" key="7">
    <source>
        <dbReference type="SAM" id="Phobius"/>
    </source>
</evidence>
<gene>
    <name evidence="8" type="ORF">SPF06_18235</name>
</gene>
<keyword evidence="6 7" id="KW-0472">Membrane</keyword>
<feature type="transmembrane region" description="Helical" evidence="7">
    <location>
        <begin position="102"/>
        <end position="122"/>
    </location>
</feature>
<feature type="transmembrane region" description="Helical" evidence="7">
    <location>
        <begin position="244"/>
        <end position="262"/>
    </location>
</feature>
<dbReference type="PANTHER" id="PTHR30250:SF10">
    <property type="entry name" value="LIPOPOLYSACCHARIDE BIOSYNTHESIS PROTEIN WZXC"/>
    <property type="match status" value="1"/>
</dbReference>
<feature type="transmembrane region" description="Helical" evidence="7">
    <location>
        <begin position="369"/>
        <end position="389"/>
    </location>
</feature>
<evidence type="ECO:0000256" key="6">
    <source>
        <dbReference type="ARBA" id="ARBA00023136"/>
    </source>
</evidence>
<feature type="transmembrane region" description="Helical" evidence="7">
    <location>
        <begin position="220"/>
        <end position="238"/>
    </location>
</feature>
<name>A0ABU5TC78_9MICC</name>
<evidence type="ECO:0000256" key="3">
    <source>
        <dbReference type="ARBA" id="ARBA00022475"/>
    </source>
</evidence>
<feature type="transmembrane region" description="Helical" evidence="7">
    <location>
        <begin position="70"/>
        <end position="96"/>
    </location>
</feature>
<sequence length="467" mass="49079">MWQGFAFAAGKMVVLVTIVVLARILSPHEYGLVALATVLMAYVETIADAGMAQALVYLPRTGEVARSALLISLMVGVSLASGAFLAAPLIAALYNVPEVAPLMRVLAISLLATSSAAVPEALLRRDLLFRRLTAAPMIRAAVTGAVSLSLAFAGVGAWSLAIGTSAGSAAYAVSCWLLLPGQRPWQMWRVRKDALRANLNFGAPVAGSTLLARLIFDVDYLIIGLLLGTQALGFYTLAFRLPEMVIINVFFVLSTVMFPLYTQVRGDRELLRSGYLKSVRLQALYGVTAGVGLAVVAPVLVPVLFGPQWKDAVVPLVFLALYAAARSLGAGANDIYKALGRPGLSIGISLVRLVLLVPCLLFATQWGIIGVACAQMIVAVVFACGMQMAAAHVIQLRARQLLRAVVPGLVCGAAAALAGLGTLALPLLGGVTTTILTVAAGVAVAYGVLRWGFPGLHDELLQLARRR</sequence>
<dbReference type="Proteomes" id="UP001304769">
    <property type="component" value="Unassembled WGS sequence"/>
</dbReference>
<feature type="transmembrane region" description="Helical" evidence="7">
    <location>
        <begin position="32"/>
        <end position="58"/>
    </location>
</feature>
<dbReference type="InterPro" id="IPR050833">
    <property type="entry name" value="Poly_Biosynth_Transport"/>
</dbReference>
<reference evidence="8 9" key="1">
    <citation type="submission" date="2023-12" db="EMBL/GenBank/DDBJ databases">
        <title>Sinomonas terricola sp. nov, isolated from litchi orchard soil in Guangdong, PR China.</title>
        <authorList>
            <person name="Jiaxin W."/>
            <person name="Yang Z."/>
            <person name="Honghui Z."/>
        </authorList>
    </citation>
    <scope>NUCLEOTIDE SEQUENCE [LARGE SCALE GENOMIC DNA]</scope>
    <source>
        <strain evidence="8 9">JGH33</strain>
    </source>
</reference>
<evidence type="ECO:0000313" key="8">
    <source>
        <dbReference type="EMBL" id="MEA5456666.1"/>
    </source>
</evidence>
<organism evidence="8 9">
    <name type="scientific">Sinomonas terricola</name>
    <dbReference type="NCBI Taxonomy" id="3110330"/>
    <lineage>
        <taxon>Bacteria</taxon>
        <taxon>Bacillati</taxon>
        <taxon>Actinomycetota</taxon>
        <taxon>Actinomycetes</taxon>
        <taxon>Micrococcales</taxon>
        <taxon>Micrococcaceae</taxon>
        <taxon>Sinomonas</taxon>
    </lineage>
</organism>
<evidence type="ECO:0000256" key="5">
    <source>
        <dbReference type="ARBA" id="ARBA00022989"/>
    </source>
</evidence>
<feature type="transmembrane region" description="Helical" evidence="7">
    <location>
        <begin position="427"/>
        <end position="449"/>
    </location>
</feature>
<protein>
    <submittedName>
        <fullName evidence="8">Lipopolysaccharide biosynthesis protein</fullName>
    </submittedName>
</protein>
<dbReference type="EMBL" id="JAYGGQ010000016">
    <property type="protein sequence ID" value="MEA5456666.1"/>
    <property type="molecule type" value="Genomic_DNA"/>
</dbReference>
<feature type="transmembrane region" description="Helical" evidence="7">
    <location>
        <begin position="7"/>
        <end position="26"/>
    </location>
</feature>
<accession>A0ABU5TC78</accession>
<keyword evidence="9" id="KW-1185">Reference proteome</keyword>
<proteinExistence type="inferred from homology"/>
<feature type="transmembrane region" description="Helical" evidence="7">
    <location>
        <begin position="312"/>
        <end position="332"/>
    </location>
</feature>
<evidence type="ECO:0000256" key="4">
    <source>
        <dbReference type="ARBA" id="ARBA00022692"/>
    </source>
</evidence>
<comment type="subcellular location">
    <subcellularLocation>
        <location evidence="1">Cell membrane</location>
        <topology evidence="1">Multi-pass membrane protein</topology>
    </subcellularLocation>
</comment>
<evidence type="ECO:0000256" key="2">
    <source>
        <dbReference type="ARBA" id="ARBA00007430"/>
    </source>
</evidence>
<feature type="transmembrane region" description="Helical" evidence="7">
    <location>
        <begin position="283"/>
        <end position="306"/>
    </location>
</feature>
<comment type="similarity">
    <text evidence="2">Belongs to the polysaccharide synthase family.</text>
</comment>
<evidence type="ECO:0000256" key="1">
    <source>
        <dbReference type="ARBA" id="ARBA00004651"/>
    </source>
</evidence>
<dbReference type="CDD" id="cd13127">
    <property type="entry name" value="MATE_tuaB_like"/>
    <property type="match status" value="1"/>
</dbReference>
<evidence type="ECO:0000313" key="9">
    <source>
        <dbReference type="Proteomes" id="UP001304769"/>
    </source>
</evidence>
<dbReference type="Pfam" id="PF13440">
    <property type="entry name" value="Polysacc_synt_3"/>
    <property type="match status" value="1"/>
</dbReference>
<feature type="transmembrane region" description="Helical" evidence="7">
    <location>
        <begin position="134"/>
        <end position="152"/>
    </location>
</feature>
<feature type="transmembrane region" description="Helical" evidence="7">
    <location>
        <begin position="158"/>
        <end position="179"/>
    </location>
</feature>